<dbReference type="Proteomes" id="UP000289738">
    <property type="component" value="Chromosome A03"/>
</dbReference>
<organism evidence="2 3">
    <name type="scientific">Arachis hypogaea</name>
    <name type="common">Peanut</name>
    <dbReference type="NCBI Taxonomy" id="3818"/>
    <lineage>
        <taxon>Eukaryota</taxon>
        <taxon>Viridiplantae</taxon>
        <taxon>Streptophyta</taxon>
        <taxon>Embryophyta</taxon>
        <taxon>Tracheophyta</taxon>
        <taxon>Spermatophyta</taxon>
        <taxon>Magnoliopsida</taxon>
        <taxon>eudicotyledons</taxon>
        <taxon>Gunneridae</taxon>
        <taxon>Pentapetalae</taxon>
        <taxon>rosids</taxon>
        <taxon>fabids</taxon>
        <taxon>Fabales</taxon>
        <taxon>Fabaceae</taxon>
        <taxon>Papilionoideae</taxon>
        <taxon>50 kb inversion clade</taxon>
        <taxon>dalbergioids sensu lato</taxon>
        <taxon>Dalbergieae</taxon>
        <taxon>Pterocarpus clade</taxon>
        <taxon>Arachis</taxon>
    </lineage>
</organism>
<evidence type="ECO:0000256" key="1">
    <source>
        <dbReference type="SAM" id="MobiDB-lite"/>
    </source>
</evidence>
<accession>A0A445DXC3</accession>
<name>A0A445DXC3_ARAHY</name>
<gene>
    <name evidence="2" type="ORF">Ahy_A03g014292</name>
</gene>
<sequence>MHRKLLNVHIPDLAHLAERVRYVELLKNEKEIYENENRLKNRPFTRKQKVAYLAMESSEEEPDLEAEVDLAKLKKGPPYVCSLLKKLPGNEKSNDSKLKSGKRYSFDISKSDQTFYVLLKDKHSICISSCGGWFVGFLGAAKAQRLGRSSEATNSTREGQSSKAPQQNAIAPISHSQTIGVQWIQNCQEF</sequence>
<comment type="caution">
    <text evidence="2">The sequence shown here is derived from an EMBL/GenBank/DDBJ whole genome shotgun (WGS) entry which is preliminary data.</text>
</comment>
<dbReference type="AlphaFoldDB" id="A0A445DXC3"/>
<protein>
    <submittedName>
        <fullName evidence="2">Uncharacterized protein</fullName>
    </submittedName>
</protein>
<proteinExistence type="predicted"/>
<feature type="compositionally biased region" description="Polar residues" evidence="1">
    <location>
        <begin position="150"/>
        <end position="171"/>
    </location>
</feature>
<feature type="region of interest" description="Disordered" evidence="1">
    <location>
        <begin position="149"/>
        <end position="171"/>
    </location>
</feature>
<dbReference type="EMBL" id="SDMP01000003">
    <property type="protein sequence ID" value="RYR67845.1"/>
    <property type="molecule type" value="Genomic_DNA"/>
</dbReference>
<keyword evidence="3" id="KW-1185">Reference proteome</keyword>
<reference evidence="2 3" key="1">
    <citation type="submission" date="2019-01" db="EMBL/GenBank/DDBJ databases">
        <title>Sequencing of cultivated peanut Arachis hypogaea provides insights into genome evolution and oil improvement.</title>
        <authorList>
            <person name="Chen X."/>
        </authorList>
    </citation>
    <scope>NUCLEOTIDE SEQUENCE [LARGE SCALE GENOMIC DNA]</scope>
    <source>
        <strain evidence="3">cv. Fuhuasheng</strain>
        <tissue evidence="2">Leaves</tissue>
    </source>
</reference>
<evidence type="ECO:0000313" key="3">
    <source>
        <dbReference type="Proteomes" id="UP000289738"/>
    </source>
</evidence>
<evidence type="ECO:0000313" key="2">
    <source>
        <dbReference type="EMBL" id="RYR67845.1"/>
    </source>
</evidence>